<name>A0A382RN41_9ZZZZ</name>
<feature type="non-terminal residue" evidence="1">
    <location>
        <position position="42"/>
    </location>
</feature>
<sequence length="42" mass="4475">MASFLSGFFALNSSLSNADTMDKSGIEQPDIFPNSIISPLNP</sequence>
<gene>
    <name evidence="1" type="ORF">METZ01_LOCUS351953</name>
</gene>
<reference evidence="1" key="1">
    <citation type="submission" date="2018-05" db="EMBL/GenBank/DDBJ databases">
        <authorList>
            <person name="Lanie J.A."/>
            <person name="Ng W.-L."/>
            <person name="Kazmierczak K.M."/>
            <person name="Andrzejewski T.M."/>
            <person name="Davidsen T.M."/>
            <person name="Wayne K.J."/>
            <person name="Tettelin H."/>
            <person name="Glass J.I."/>
            <person name="Rusch D."/>
            <person name="Podicherti R."/>
            <person name="Tsui H.-C.T."/>
            <person name="Winkler M.E."/>
        </authorList>
    </citation>
    <scope>NUCLEOTIDE SEQUENCE</scope>
</reference>
<proteinExistence type="predicted"/>
<protein>
    <submittedName>
        <fullName evidence="1">Uncharacterized protein</fullName>
    </submittedName>
</protein>
<dbReference type="AlphaFoldDB" id="A0A382RN41"/>
<organism evidence="1">
    <name type="scientific">marine metagenome</name>
    <dbReference type="NCBI Taxonomy" id="408172"/>
    <lineage>
        <taxon>unclassified sequences</taxon>
        <taxon>metagenomes</taxon>
        <taxon>ecological metagenomes</taxon>
    </lineage>
</organism>
<evidence type="ECO:0000313" key="1">
    <source>
        <dbReference type="EMBL" id="SVC99099.1"/>
    </source>
</evidence>
<dbReference type="EMBL" id="UINC01122960">
    <property type="protein sequence ID" value="SVC99099.1"/>
    <property type="molecule type" value="Genomic_DNA"/>
</dbReference>
<accession>A0A382RN41</accession>